<dbReference type="InterPro" id="IPR052173">
    <property type="entry name" value="Beta-lactam_resp_regulator"/>
</dbReference>
<dbReference type="Pfam" id="PF01435">
    <property type="entry name" value="Peptidase_M48"/>
    <property type="match status" value="1"/>
</dbReference>
<dbReference type="GO" id="GO:0046872">
    <property type="term" value="F:metal ion binding"/>
    <property type="evidence" value="ECO:0007669"/>
    <property type="project" value="UniProtKB-KW"/>
</dbReference>
<dbReference type="CDD" id="cd07326">
    <property type="entry name" value="M56_BlaR1_MecR1_like"/>
    <property type="match status" value="1"/>
</dbReference>
<dbReference type="RefSeq" id="WP_203934779.1">
    <property type="nucleotide sequence ID" value="NZ_BOPH01000147.1"/>
</dbReference>
<comment type="caution">
    <text evidence="9">The sequence shown here is derived from an EMBL/GenBank/DDBJ whole genome shotgun (WGS) entry which is preliminary data.</text>
</comment>
<dbReference type="AlphaFoldDB" id="A0A8J4EK42"/>
<keyword evidence="5 6" id="KW-0482">Metalloprotease</keyword>
<evidence type="ECO:0000256" key="2">
    <source>
        <dbReference type="ARBA" id="ARBA00022723"/>
    </source>
</evidence>
<keyword evidence="7" id="KW-0472">Membrane</keyword>
<evidence type="ECO:0000256" key="6">
    <source>
        <dbReference type="RuleBase" id="RU003983"/>
    </source>
</evidence>
<organism evidence="9 10">
    <name type="scientific">Virgisporangium ochraceum</name>
    <dbReference type="NCBI Taxonomy" id="65505"/>
    <lineage>
        <taxon>Bacteria</taxon>
        <taxon>Bacillati</taxon>
        <taxon>Actinomycetota</taxon>
        <taxon>Actinomycetes</taxon>
        <taxon>Micromonosporales</taxon>
        <taxon>Micromonosporaceae</taxon>
        <taxon>Virgisporangium</taxon>
    </lineage>
</organism>
<dbReference type="PANTHER" id="PTHR34978">
    <property type="entry name" value="POSSIBLE SENSOR-TRANSDUCER PROTEIN BLAR"/>
    <property type="match status" value="1"/>
</dbReference>
<evidence type="ECO:0000259" key="8">
    <source>
        <dbReference type="Pfam" id="PF01435"/>
    </source>
</evidence>
<evidence type="ECO:0000313" key="10">
    <source>
        <dbReference type="Proteomes" id="UP000635606"/>
    </source>
</evidence>
<accession>A0A8J4EK42</accession>
<keyword evidence="1 6" id="KW-0645">Protease</keyword>
<keyword evidence="3 6" id="KW-0378">Hydrolase</keyword>
<gene>
    <name evidence="9" type="ORF">Voc01_099140</name>
</gene>
<keyword evidence="4 6" id="KW-0862">Zinc</keyword>
<evidence type="ECO:0000256" key="1">
    <source>
        <dbReference type="ARBA" id="ARBA00022670"/>
    </source>
</evidence>
<evidence type="ECO:0000256" key="4">
    <source>
        <dbReference type="ARBA" id="ARBA00022833"/>
    </source>
</evidence>
<evidence type="ECO:0000313" key="9">
    <source>
        <dbReference type="EMBL" id="GIJ74997.1"/>
    </source>
</evidence>
<dbReference type="Gene3D" id="3.30.2010.10">
    <property type="entry name" value="Metalloproteases ('zincins'), catalytic domain"/>
    <property type="match status" value="1"/>
</dbReference>
<comment type="cofactor">
    <cofactor evidence="6">
        <name>Zn(2+)</name>
        <dbReference type="ChEBI" id="CHEBI:29105"/>
    </cofactor>
    <text evidence="6">Binds 1 zinc ion per subunit.</text>
</comment>
<dbReference type="Proteomes" id="UP000635606">
    <property type="component" value="Unassembled WGS sequence"/>
</dbReference>
<dbReference type="PANTHER" id="PTHR34978:SF3">
    <property type="entry name" value="SLR0241 PROTEIN"/>
    <property type="match status" value="1"/>
</dbReference>
<dbReference type="EMBL" id="BOPH01000147">
    <property type="protein sequence ID" value="GIJ74997.1"/>
    <property type="molecule type" value="Genomic_DNA"/>
</dbReference>
<keyword evidence="2" id="KW-0479">Metal-binding</keyword>
<keyword evidence="10" id="KW-1185">Reference proteome</keyword>
<name>A0A8J4EK42_9ACTN</name>
<dbReference type="GO" id="GO:0006508">
    <property type="term" value="P:proteolysis"/>
    <property type="evidence" value="ECO:0007669"/>
    <property type="project" value="UniProtKB-KW"/>
</dbReference>
<evidence type="ECO:0000256" key="5">
    <source>
        <dbReference type="ARBA" id="ARBA00023049"/>
    </source>
</evidence>
<reference evidence="9" key="1">
    <citation type="submission" date="2021-01" db="EMBL/GenBank/DDBJ databases">
        <title>Whole genome shotgun sequence of Virgisporangium ochraceum NBRC 16418.</title>
        <authorList>
            <person name="Komaki H."/>
            <person name="Tamura T."/>
        </authorList>
    </citation>
    <scope>NUCLEOTIDE SEQUENCE</scope>
    <source>
        <strain evidence="9">NBRC 16418</strain>
    </source>
</reference>
<protein>
    <submittedName>
        <fullName evidence="9">Integral membrane protein</fullName>
    </submittedName>
</protein>
<dbReference type="InterPro" id="IPR001915">
    <property type="entry name" value="Peptidase_M48"/>
</dbReference>
<keyword evidence="7" id="KW-0812">Transmembrane</keyword>
<proteinExistence type="inferred from homology"/>
<evidence type="ECO:0000256" key="3">
    <source>
        <dbReference type="ARBA" id="ARBA00022801"/>
    </source>
</evidence>
<feature type="domain" description="Peptidase M48" evidence="8">
    <location>
        <begin position="119"/>
        <end position="171"/>
    </location>
</feature>
<sequence length="240" mass="24830">MIALGLFLTALALAGPVPRLLARSRTALRHPVPALLAWQAIGACTGLAAIGTALAVGTGDGTPALVGLVVAALLAGYLLAVSAWVTVRTLARRRSHRDLLDLVGTPLPALPGGRLLVSGTPVAYCLPGRRPRLVLTSAVLARLRPEALDAVVAHERAHLSQRHHLVLLPFAAWHAALPFLPAARTARAAVGLLVEALADDTARARVGAAPLADALHTVALAQAPGELSETDVPLRLARLT</sequence>
<keyword evidence="7" id="KW-1133">Transmembrane helix</keyword>
<feature type="transmembrane region" description="Helical" evidence="7">
    <location>
        <begin position="64"/>
        <end position="87"/>
    </location>
</feature>
<dbReference type="GO" id="GO:0004222">
    <property type="term" value="F:metalloendopeptidase activity"/>
    <property type="evidence" value="ECO:0007669"/>
    <property type="project" value="InterPro"/>
</dbReference>
<evidence type="ECO:0000256" key="7">
    <source>
        <dbReference type="SAM" id="Phobius"/>
    </source>
</evidence>
<comment type="similarity">
    <text evidence="6">Belongs to the peptidase M48 family.</text>
</comment>